<dbReference type="VEuPathDB" id="FungiDB:jhhlp_000853"/>
<dbReference type="GO" id="GO:0016020">
    <property type="term" value="C:membrane"/>
    <property type="evidence" value="ECO:0007669"/>
    <property type="project" value="UniProtKB-SubCell"/>
</dbReference>
<dbReference type="Pfam" id="PF20684">
    <property type="entry name" value="Fung_rhodopsin"/>
    <property type="match status" value="1"/>
</dbReference>
<evidence type="ECO:0000313" key="10">
    <source>
        <dbReference type="Proteomes" id="UP000233524"/>
    </source>
</evidence>
<evidence type="ECO:0000256" key="3">
    <source>
        <dbReference type="ARBA" id="ARBA00022989"/>
    </source>
</evidence>
<keyword evidence="3 7" id="KW-1133">Transmembrane helix</keyword>
<feature type="domain" description="Rhodopsin" evidence="8">
    <location>
        <begin position="29"/>
        <end position="277"/>
    </location>
</feature>
<reference evidence="9 10" key="1">
    <citation type="journal article" date="2017" name="G3 (Bethesda)">
        <title>First Draft Genome Sequence of the Pathogenic Fungus Lomentospora prolificans (Formerly Scedosporium prolificans).</title>
        <authorList>
            <person name="Luo R."/>
            <person name="Zimin A."/>
            <person name="Workman R."/>
            <person name="Fan Y."/>
            <person name="Pertea G."/>
            <person name="Grossman N."/>
            <person name="Wear M.P."/>
            <person name="Jia B."/>
            <person name="Miller H."/>
            <person name="Casadevall A."/>
            <person name="Timp W."/>
            <person name="Zhang S.X."/>
            <person name="Salzberg S.L."/>
        </authorList>
    </citation>
    <scope>NUCLEOTIDE SEQUENCE [LARGE SCALE GENOMIC DNA]</scope>
    <source>
        <strain evidence="9 10">JHH-5317</strain>
    </source>
</reference>
<accession>A0A2N3NJL7</accession>
<dbReference type="Proteomes" id="UP000233524">
    <property type="component" value="Unassembled WGS sequence"/>
</dbReference>
<proteinExistence type="inferred from homology"/>
<feature type="transmembrane region" description="Helical" evidence="7">
    <location>
        <begin position="45"/>
        <end position="68"/>
    </location>
</feature>
<dbReference type="PANTHER" id="PTHR33048:SF96">
    <property type="entry name" value="INTEGRAL MEMBRANE PROTEIN"/>
    <property type="match status" value="1"/>
</dbReference>
<comment type="subcellular location">
    <subcellularLocation>
        <location evidence="1">Membrane</location>
        <topology evidence="1">Multi-pass membrane protein</topology>
    </subcellularLocation>
</comment>
<protein>
    <recommendedName>
        <fullName evidence="8">Rhodopsin domain-containing protein</fullName>
    </recommendedName>
</protein>
<feature type="transmembrane region" description="Helical" evidence="7">
    <location>
        <begin position="122"/>
        <end position="144"/>
    </location>
</feature>
<evidence type="ECO:0000256" key="7">
    <source>
        <dbReference type="SAM" id="Phobius"/>
    </source>
</evidence>
<evidence type="ECO:0000256" key="6">
    <source>
        <dbReference type="SAM" id="MobiDB-lite"/>
    </source>
</evidence>
<feature type="transmembrane region" description="Helical" evidence="7">
    <location>
        <begin position="12"/>
        <end position="33"/>
    </location>
</feature>
<evidence type="ECO:0000256" key="2">
    <source>
        <dbReference type="ARBA" id="ARBA00022692"/>
    </source>
</evidence>
<feature type="transmembrane region" description="Helical" evidence="7">
    <location>
        <begin position="204"/>
        <end position="226"/>
    </location>
</feature>
<dbReference type="PANTHER" id="PTHR33048">
    <property type="entry name" value="PTH11-LIKE INTEGRAL MEMBRANE PROTEIN (AFU_ORTHOLOGUE AFUA_5G11245)"/>
    <property type="match status" value="1"/>
</dbReference>
<evidence type="ECO:0000256" key="4">
    <source>
        <dbReference type="ARBA" id="ARBA00023136"/>
    </source>
</evidence>
<gene>
    <name evidence="9" type="ORF">jhhlp_000853</name>
</gene>
<sequence length="400" mass="44456">MADGKPNRSGELLGLNYFFAVTSLLAVVLRCYVRIFLVKQFALDDFMMILALISFLFYCSVANAGAYNGTGQHHADLTDTQIKTAMRFWWMCYSSYSTTMILSKVSIAAFMLRIVVKRIHMWIIYLAVGFTVIAGITFFFVSIFQCHPISYFWNKDQEGKCMNVDIVIALVYVYSAFSVISDFTFALLPIFIVWHLKMEKRAKLALIPLLCMGCVFVQISLFFASLTETHTTILTASSLTKHGQPAGETMGIAIWSTVEQGLAITAGSLATLRPLLRMTAQKLGFYTGSTPAESSRPTGMGLASRLRSPSRGASDTISLGVMNKKPGYNWEHEVESGSVTPPGADPYRCVVSVKADRNAAPVDPNNITVSTHHSQSVHQMFYENESEERLAKTEGRVFIR</sequence>
<comment type="caution">
    <text evidence="9">The sequence shown here is derived from an EMBL/GenBank/DDBJ whole genome shotgun (WGS) entry which is preliminary data.</text>
</comment>
<organism evidence="9 10">
    <name type="scientific">Lomentospora prolificans</name>
    <dbReference type="NCBI Taxonomy" id="41688"/>
    <lineage>
        <taxon>Eukaryota</taxon>
        <taxon>Fungi</taxon>
        <taxon>Dikarya</taxon>
        <taxon>Ascomycota</taxon>
        <taxon>Pezizomycotina</taxon>
        <taxon>Sordariomycetes</taxon>
        <taxon>Hypocreomycetidae</taxon>
        <taxon>Microascales</taxon>
        <taxon>Microascaceae</taxon>
        <taxon>Lomentospora</taxon>
    </lineage>
</organism>
<feature type="transmembrane region" description="Helical" evidence="7">
    <location>
        <begin position="164"/>
        <end position="192"/>
    </location>
</feature>
<evidence type="ECO:0000256" key="1">
    <source>
        <dbReference type="ARBA" id="ARBA00004141"/>
    </source>
</evidence>
<name>A0A2N3NJL7_9PEZI</name>
<dbReference type="EMBL" id="NLAX01000003">
    <property type="protein sequence ID" value="PKS12645.1"/>
    <property type="molecule type" value="Genomic_DNA"/>
</dbReference>
<feature type="region of interest" description="Disordered" evidence="6">
    <location>
        <begin position="289"/>
        <end position="314"/>
    </location>
</feature>
<evidence type="ECO:0000256" key="5">
    <source>
        <dbReference type="ARBA" id="ARBA00038359"/>
    </source>
</evidence>
<dbReference type="InterPro" id="IPR049326">
    <property type="entry name" value="Rhodopsin_dom_fungi"/>
</dbReference>
<dbReference type="OrthoDB" id="3936451at2759"/>
<dbReference type="AlphaFoldDB" id="A0A2N3NJL7"/>
<dbReference type="InterPro" id="IPR052337">
    <property type="entry name" value="SAT4-like"/>
</dbReference>
<keyword evidence="4 7" id="KW-0472">Membrane</keyword>
<feature type="transmembrane region" description="Helical" evidence="7">
    <location>
        <begin position="88"/>
        <end position="110"/>
    </location>
</feature>
<dbReference type="InParanoid" id="A0A2N3NJL7"/>
<evidence type="ECO:0000259" key="8">
    <source>
        <dbReference type="Pfam" id="PF20684"/>
    </source>
</evidence>
<evidence type="ECO:0000313" key="9">
    <source>
        <dbReference type="EMBL" id="PKS12645.1"/>
    </source>
</evidence>
<keyword evidence="2 7" id="KW-0812">Transmembrane</keyword>
<comment type="similarity">
    <text evidence="5">Belongs to the SAT4 family.</text>
</comment>
<keyword evidence="10" id="KW-1185">Reference proteome</keyword>